<dbReference type="AlphaFoldDB" id="A0A5B0L583"/>
<comment type="caution">
    <text evidence="1">The sequence shown here is derived from an EMBL/GenBank/DDBJ whole genome shotgun (WGS) entry which is preliminary data.</text>
</comment>
<accession>A0A5B0L583</accession>
<reference evidence="1 2" key="1">
    <citation type="submission" date="2019-07" db="EMBL/GenBank/DDBJ databases">
        <title>Genome sequencing of the stress-tolerant strain Azospirillum brasilense Az19.</title>
        <authorList>
            <person name="Maroniche G.A."/>
            <person name="Garcia J.E."/>
            <person name="Pagnussat L."/>
            <person name="Amenta M."/>
            <person name="Creus C.M."/>
        </authorList>
    </citation>
    <scope>NUCLEOTIDE SEQUENCE [LARGE SCALE GENOMIC DNA]</scope>
    <source>
        <strain evidence="1 2">Az19</strain>
    </source>
</reference>
<dbReference type="Proteomes" id="UP000325333">
    <property type="component" value="Unassembled WGS sequence"/>
</dbReference>
<sequence length="82" mass="8976">MVSAPCGIGFVLKRDIPWKMLWQESGYGSDNQPSFLTLVGAMLSLRFLLRRLHAYPCADTTSPWRVQDASARATKASATSSG</sequence>
<evidence type="ECO:0000313" key="2">
    <source>
        <dbReference type="Proteomes" id="UP000325333"/>
    </source>
</evidence>
<dbReference type="EMBL" id="VEWN01000001">
    <property type="protein sequence ID" value="KAA1058940.1"/>
    <property type="molecule type" value="Genomic_DNA"/>
</dbReference>
<proteinExistence type="predicted"/>
<organism evidence="1 2">
    <name type="scientific">Azospirillum argentinense</name>
    <dbReference type="NCBI Taxonomy" id="2970906"/>
    <lineage>
        <taxon>Bacteria</taxon>
        <taxon>Pseudomonadati</taxon>
        <taxon>Pseudomonadota</taxon>
        <taxon>Alphaproteobacteria</taxon>
        <taxon>Rhodospirillales</taxon>
        <taxon>Azospirillaceae</taxon>
        <taxon>Azospirillum</taxon>
    </lineage>
</organism>
<protein>
    <submittedName>
        <fullName evidence="1">Uncharacterized protein</fullName>
    </submittedName>
</protein>
<evidence type="ECO:0000313" key="1">
    <source>
        <dbReference type="EMBL" id="KAA1058940.1"/>
    </source>
</evidence>
<gene>
    <name evidence="1" type="ORF">FH063_001140</name>
</gene>
<name>A0A5B0L583_9PROT</name>